<keyword evidence="3" id="KW-1185">Reference proteome</keyword>
<dbReference type="Pfam" id="PF04389">
    <property type="entry name" value="Peptidase_M28"/>
    <property type="match status" value="1"/>
</dbReference>
<dbReference type="SUPFAM" id="SSF53187">
    <property type="entry name" value="Zn-dependent exopeptidases"/>
    <property type="match status" value="1"/>
</dbReference>
<sequence>MQARLSDRRARIEALVRYLCSPECAGRAPGTPGGVAARMRIVDEFRAIGAAPGGTDGYLQPVPDCGANVLAEVPGAGPLGERTIVVAAHYDHLGSLSDDTVFWGADDNAAAVAILVEVGRELVARGRPGRRVVLAAYDGEEPPHFLHGTMGSMYHVAHPTAPLASIDMMVCMDLCGHALGPVGCPSEVRDSVFVLGAELSHGAGELVDDAAIAGGIYPRRADLDVIPPLSDYHPFREAGVPVLFLSCGRWEHYHQPTDTPDRLDYDKIVATVDYLARLVQLLRERPEVPAPFDTHARDDVATLASLRALARHLAPHLPAASLALAELDALAAAAARGPLTHPQRQQLSWLVAGLEDVLS</sequence>
<reference evidence="3" key="1">
    <citation type="submission" date="2016-10" db="EMBL/GenBank/DDBJ databases">
        <authorList>
            <person name="Varghese N."/>
            <person name="Submissions S."/>
        </authorList>
    </citation>
    <scope>NUCLEOTIDE SEQUENCE [LARGE SCALE GENOMIC DNA]</scope>
    <source>
        <strain evidence="3">ATCC 25963</strain>
    </source>
</reference>
<evidence type="ECO:0000313" key="3">
    <source>
        <dbReference type="Proteomes" id="UP000199400"/>
    </source>
</evidence>
<dbReference type="InterPro" id="IPR045175">
    <property type="entry name" value="M28_fam"/>
</dbReference>
<dbReference type="AlphaFoldDB" id="A0A1I1TYZ8"/>
<dbReference type="PANTHER" id="PTHR12147">
    <property type="entry name" value="METALLOPEPTIDASE M28 FAMILY MEMBER"/>
    <property type="match status" value="1"/>
</dbReference>
<protein>
    <submittedName>
        <fullName evidence="2">Peptidase family M28</fullName>
    </submittedName>
</protein>
<gene>
    <name evidence="2" type="ORF">SAMN02745121_00819</name>
</gene>
<accession>A0A1I1TYZ8</accession>
<dbReference type="Gene3D" id="3.40.630.10">
    <property type="entry name" value="Zn peptidases"/>
    <property type="match status" value="1"/>
</dbReference>
<dbReference type="OrthoDB" id="9762302at2"/>
<evidence type="ECO:0000259" key="1">
    <source>
        <dbReference type="Pfam" id="PF04389"/>
    </source>
</evidence>
<dbReference type="GO" id="GO:0006508">
    <property type="term" value="P:proteolysis"/>
    <property type="evidence" value="ECO:0007669"/>
    <property type="project" value="InterPro"/>
</dbReference>
<dbReference type="EMBL" id="FOMX01000003">
    <property type="protein sequence ID" value="SFD63615.1"/>
    <property type="molecule type" value="Genomic_DNA"/>
</dbReference>
<evidence type="ECO:0000313" key="2">
    <source>
        <dbReference type="EMBL" id="SFD63615.1"/>
    </source>
</evidence>
<dbReference type="PANTHER" id="PTHR12147:SF26">
    <property type="entry name" value="PEPTIDASE M28 DOMAIN-CONTAINING PROTEIN"/>
    <property type="match status" value="1"/>
</dbReference>
<dbReference type="STRING" id="54.SAMN02745121_00819"/>
<feature type="domain" description="Peptidase M28" evidence="1">
    <location>
        <begin position="68"/>
        <end position="278"/>
    </location>
</feature>
<dbReference type="GO" id="GO:0008235">
    <property type="term" value="F:metalloexopeptidase activity"/>
    <property type="evidence" value="ECO:0007669"/>
    <property type="project" value="InterPro"/>
</dbReference>
<name>A0A1I1TYZ8_9BACT</name>
<proteinExistence type="predicted"/>
<dbReference type="RefSeq" id="WP_096329337.1">
    <property type="nucleotide sequence ID" value="NZ_FOMX01000003.1"/>
</dbReference>
<dbReference type="Proteomes" id="UP000199400">
    <property type="component" value="Unassembled WGS sequence"/>
</dbReference>
<organism evidence="2 3">
    <name type="scientific">Nannocystis exedens</name>
    <dbReference type="NCBI Taxonomy" id="54"/>
    <lineage>
        <taxon>Bacteria</taxon>
        <taxon>Pseudomonadati</taxon>
        <taxon>Myxococcota</taxon>
        <taxon>Polyangia</taxon>
        <taxon>Nannocystales</taxon>
        <taxon>Nannocystaceae</taxon>
        <taxon>Nannocystis</taxon>
    </lineage>
</organism>
<dbReference type="InterPro" id="IPR007484">
    <property type="entry name" value="Peptidase_M28"/>
</dbReference>